<feature type="domain" description="Disease resistance R13L4/SHOC-2-like LRR" evidence="6">
    <location>
        <begin position="161"/>
        <end position="429"/>
    </location>
</feature>
<keyword evidence="3" id="KW-0611">Plant defense</keyword>
<dbReference type="Pfam" id="PF23559">
    <property type="entry name" value="WHD_DRP"/>
    <property type="match status" value="1"/>
</dbReference>
<dbReference type="SUPFAM" id="SSF52058">
    <property type="entry name" value="L domain-like"/>
    <property type="match status" value="1"/>
</dbReference>
<comment type="caution">
    <text evidence="7">The sequence shown here is derived from an EMBL/GenBank/DDBJ whole genome shotgun (WGS) entry which is preliminary data.</text>
</comment>
<keyword evidence="4" id="KW-0067">ATP-binding</keyword>
<dbReference type="Gene3D" id="3.80.10.10">
    <property type="entry name" value="Ribonuclease Inhibitor"/>
    <property type="match status" value="1"/>
</dbReference>
<feature type="domain" description="Disease resistance protein winged helix" evidence="5">
    <location>
        <begin position="35"/>
        <end position="104"/>
    </location>
</feature>
<dbReference type="Pfam" id="PF23598">
    <property type="entry name" value="LRR_14"/>
    <property type="match status" value="1"/>
</dbReference>
<evidence type="ECO:0000313" key="7">
    <source>
        <dbReference type="EMBL" id="KAK4482055.1"/>
    </source>
</evidence>
<dbReference type="PANTHER" id="PTHR15140:SF37">
    <property type="entry name" value="UBIQUITIN-LIKE DOMAIN-CONTAINING PROTEIN"/>
    <property type="match status" value="1"/>
</dbReference>
<dbReference type="PANTHER" id="PTHR15140">
    <property type="entry name" value="TUBULIN-SPECIFIC CHAPERONE E"/>
    <property type="match status" value="1"/>
</dbReference>
<proteinExistence type="predicted"/>
<dbReference type="InterPro" id="IPR032675">
    <property type="entry name" value="LRR_dom_sf"/>
</dbReference>
<dbReference type="InterPro" id="IPR058922">
    <property type="entry name" value="WHD_DRP"/>
</dbReference>
<dbReference type="Proteomes" id="UP001291926">
    <property type="component" value="Unassembled WGS sequence"/>
</dbReference>
<organism evidence="7 8">
    <name type="scientific">Penstemon davidsonii</name>
    <dbReference type="NCBI Taxonomy" id="160366"/>
    <lineage>
        <taxon>Eukaryota</taxon>
        <taxon>Viridiplantae</taxon>
        <taxon>Streptophyta</taxon>
        <taxon>Embryophyta</taxon>
        <taxon>Tracheophyta</taxon>
        <taxon>Spermatophyta</taxon>
        <taxon>Magnoliopsida</taxon>
        <taxon>eudicotyledons</taxon>
        <taxon>Gunneridae</taxon>
        <taxon>Pentapetalae</taxon>
        <taxon>asterids</taxon>
        <taxon>lamiids</taxon>
        <taxon>Lamiales</taxon>
        <taxon>Plantaginaceae</taxon>
        <taxon>Cheloneae</taxon>
        <taxon>Penstemon</taxon>
    </lineage>
</organism>
<sequence length="597" mass="69875">MDDVWCSNVWYDLERFFPDDGNGSRIMLTSRIRAFPEDTQIPVKKLIWLWIAEGFIQREQDKSPELVAEEYLSDLINRSLILIARKKSGGGIKACSIHDLLRDMCLRKAHEEKVSKSVDDCLSLYEKHHRLFVHSESSADGRPFGLYYRSFSGHLSHPSSNIPQMKLLRVMNLKPNSSSYELKRVDLLVQLRYLAVDRMPKPLVGNFVNLEFLIIDSDKKNFIPLVILKLVKLRHVKIKKYVEFEEDCYNCQTTNLRSLSYIWINNDKDDEILRCSPHLRKLKCFYDYDDTLFPDLHSLTDLQILNLRYLTYFSGELTKVNFPSTIKNLSLSDVGLPWVEMSIIGRLPNLHVLKLSHHAFVGEEWETRDGEFQELRVLELCNNDIIKQWITCSEHFPQLQCLLVSRCINLKEIPSEIGDIPTLQKIRVYDSGYEVYKSAVQIEQDQRENGNEELQVITKNKYKMEELVRGFEEREFKKTVKVADQPDRIVDKELEELIPKEIKLINLYKVAKFIMFKALDEDRFQKIKHPKTAKEMWDKVCELSEGNDAIKEHQLSVALEEFENFKMKSGETIDQMDTRFAKTLNAVLRLGKEFSDK</sequence>
<evidence type="ECO:0000256" key="2">
    <source>
        <dbReference type="ARBA" id="ARBA00022741"/>
    </source>
</evidence>
<keyword evidence="2" id="KW-0547">Nucleotide-binding</keyword>
<evidence type="ECO:0000259" key="6">
    <source>
        <dbReference type="Pfam" id="PF23598"/>
    </source>
</evidence>
<dbReference type="Gene3D" id="1.10.10.10">
    <property type="entry name" value="Winged helix-like DNA-binding domain superfamily/Winged helix DNA-binding domain"/>
    <property type="match status" value="1"/>
</dbReference>
<keyword evidence="8" id="KW-1185">Reference proteome</keyword>
<evidence type="ECO:0000256" key="3">
    <source>
        <dbReference type="ARBA" id="ARBA00022821"/>
    </source>
</evidence>
<evidence type="ECO:0000259" key="5">
    <source>
        <dbReference type="Pfam" id="PF23559"/>
    </source>
</evidence>
<reference evidence="7 8" key="1">
    <citation type="journal article" date="2023" name="bioRxiv">
        <title>Genome report: Whole genome sequence and annotation of Penstemon davidsonii.</title>
        <authorList>
            <person name="Ostevik K.L."/>
            <person name="Alabady M."/>
            <person name="Zhang M."/>
            <person name="Rausher M.D."/>
        </authorList>
    </citation>
    <scope>NUCLEOTIDE SEQUENCE [LARGE SCALE GENOMIC DNA]</scope>
    <source>
        <strain evidence="7">DNT005</strain>
        <tissue evidence="7">Whole leaf</tissue>
    </source>
</reference>
<dbReference type="InterPro" id="IPR055414">
    <property type="entry name" value="LRR_R13L4/SHOC2-like"/>
</dbReference>
<keyword evidence="1" id="KW-0677">Repeat</keyword>
<evidence type="ECO:0000256" key="1">
    <source>
        <dbReference type="ARBA" id="ARBA00022737"/>
    </source>
</evidence>
<dbReference type="EMBL" id="JAYDYQ010002674">
    <property type="protein sequence ID" value="KAK4482055.1"/>
    <property type="molecule type" value="Genomic_DNA"/>
</dbReference>
<accession>A0ABR0CYD4</accession>
<name>A0ABR0CYD4_9LAMI</name>
<protein>
    <submittedName>
        <fullName evidence="7">Uncharacterized protein</fullName>
    </submittedName>
</protein>
<dbReference type="Pfam" id="PF14223">
    <property type="entry name" value="Retrotran_gag_2"/>
    <property type="match status" value="1"/>
</dbReference>
<evidence type="ECO:0000256" key="4">
    <source>
        <dbReference type="ARBA" id="ARBA00022840"/>
    </source>
</evidence>
<evidence type="ECO:0000313" key="8">
    <source>
        <dbReference type="Proteomes" id="UP001291926"/>
    </source>
</evidence>
<gene>
    <name evidence="7" type="ORF">RD792_011599</name>
</gene>
<dbReference type="InterPro" id="IPR036388">
    <property type="entry name" value="WH-like_DNA-bd_sf"/>
</dbReference>